<evidence type="ECO:0000259" key="18">
    <source>
        <dbReference type="PROSITE" id="PS50975"/>
    </source>
</evidence>
<evidence type="ECO:0000313" key="20">
    <source>
        <dbReference type="Proteomes" id="UP000006804"/>
    </source>
</evidence>
<dbReference type="GO" id="GO:0009252">
    <property type="term" value="P:peptidoglycan biosynthetic process"/>
    <property type="evidence" value="ECO:0007669"/>
    <property type="project" value="UniProtKB-UniRule"/>
</dbReference>
<sequence length="297" mass="33151">MKIAVLMGGISRERPISLKSGENVVKALKKLGHEVAPIDVNGEFLNIAPTLKQFDLVFNALHGQFGEDGTVQAILDWLGVKYTGSKVVASAICFDKVLTYRMLTGVVRYPDYILVDKPTKESPFGFPCVIKPRREGSSIGVHICDDPDELYRNLQEELSVYGEMILQRYIKGRELTVSILEMNKELKVLPILELRPKRRFYDYVAKYTPNMTEFVLPAPLSEEEFKEVSESAIKAFKTCQCEGFGRVDGILSEGKFYVLEINTIPGLTDLSDLPASARAAGMSFEELIDAIIKTVVS</sequence>
<keyword evidence="10 14" id="KW-0133">Cell shape</keyword>
<dbReference type="InterPro" id="IPR013815">
    <property type="entry name" value="ATP_grasp_subdomain_1"/>
</dbReference>
<dbReference type="GO" id="GO:0046872">
    <property type="term" value="F:metal ion binding"/>
    <property type="evidence" value="ECO:0007669"/>
    <property type="project" value="UniProtKB-KW"/>
</dbReference>
<dbReference type="Proteomes" id="UP000006804">
    <property type="component" value="Chromosome"/>
</dbReference>
<comment type="cofactor">
    <cofactor evidence="16">
        <name>Mg(2+)</name>
        <dbReference type="ChEBI" id="CHEBI:18420"/>
    </cofactor>
    <cofactor evidence="16">
        <name>Mn(2+)</name>
        <dbReference type="ChEBI" id="CHEBI:29035"/>
    </cofactor>
    <text evidence="16">Binds 2 magnesium or manganese ions per subunit.</text>
</comment>
<name>F7YVY5_9THEM</name>
<dbReference type="HOGENOM" id="CLU_039268_1_1_0"/>
<comment type="function">
    <text evidence="14">Cell wall formation.</text>
</comment>
<feature type="binding site" evidence="16">
    <location>
        <position position="260"/>
    </location>
    <ligand>
        <name>Mg(2+)</name>
        <dbReference type="ChEBI" id="CHEBI:18420"/>
        <label>2</label>
    </ligand>
</feature>
<evidence type="ECO:0000256" key="9">
    <source>
        <dbReference type="ARBA" id="ARBA00022842"/>
    </source>
</evidence>
<feature type="binding site" evidence="16">
    <location>
        <position position="248"/>
    </location>
    <ligand>
        <name>Mg(2+)</name>
        <dbReference type="ChEBI" id="CHEBI:18420"/>
        <label>1</label>
    </ligand>
</feature>
<dbReference type="InterPro" id="IPR016185">
    <property type="entry name" value="PreATP-grasp_dom_sf"/>
</dbReference>
<dbReference type="GO" id="GO:0005524">
    <property type="term" value="F:ATP binding"/>
    <property type="evidence" value="ECO:0007669"/>
    <property type="project" value="UniProtKB-UniRule"/>
</dbReference>
<dbReference type="SUPFAM" id="SSF52440">
    <property type="entry name" value="PreATP-grasp domain"/>
    <property type="match status" value="1"/>
</dbReference>
<feature type="active site" evidence="15">
    <location>
        <position position="271"/>
    </location>
</feature>
<dbReference type="NCBIfam" id="TIGR01205">
    <property type="entry name" value="D_ala_D_alaTIGR"/>
    <property type="match status" value="1"/>
</dbReference>
<protein>
    <recommendedName>
        <fullName evidence="14">D-alanine--D-alanine ligase</fullName>
        <ecNumber evidence="14">6.3.2.4</ecNumber>
    </recommendedName>
    <alternativeName>
        <fullName evidence="14">D-Ala-D-Ala ligase</fullName>
    </alternativeName>
    <alternativeName>
        <fullName evidence="14">D-alanylalanine synthetase</fullName>
    </alternativeName>
</protein>
<comment type="cofactor">
    <cofactor evidence="1">
        <name>Mn(2+)</name>
        <dbReference type="ChEBI" id="CHEBI:29035"/>
    </cofactor>
</comment>
<dbReference type="InterPro" id="IPR011127">
    <property type="entry name" value="Dala_Dala_lig_N"/>
</dbReference>
<evidence type="ECO:0000256" key="8">
    <source>
        <dbReference type="ARBA" id="ARBA00022840"/>
    </source>
</evidence>
<feature type="binding site" evidence="16">
    <location>
        <position position="260"/>
    </location>
    <ligand>
        <name>Mg(2+)</name>
        <dbReference type="ChEBI" id="CHEBI:18420"/>
        <label>1</label>
    </ligand>
</feature>
<evidence type="ECO:0000256" key="13">
    <source>
        <dbReference type="ARBA" id="ARBA00023316"/>
    </source>
</evidence>
<comment type="similarity">
    <text evidence="3 14">Belongs to the D-alanine--D-alanine ligase family.</text>
</comment>
<dbReference type="EC" id="6.3.2.4" evidence="14"/>
<dbReference type="KEGG" id="tta:Theth_1771"/>
<dbReference type="PROSITE" id="PS50975">
    <property type="entry name" value="ATP_GRASP"/>
    <property type="match status" value="1"/>
</dbReference>
<dbReference type="InterPro" id="IPR011095">
    <property type="entry name" value="Dala_Dala_lig_C"/>
</dbReference>
<keyword evidence="5 14" id="KW-0436">Ligase</keyword>
<evidence type="ECO:0000256" key="7">
    <source>
        <dbReference type="ARBA" id="ARBA00022741"/>
    </source>
</evidence>
<keyword evidence="12 16" id="KW-0464">Manganese</keyword>
<gene>
    <name evidence="14" type="primary">ddl</name>
    <name evidence="19" type="ORF">Theth_1771</name>
</gene>
<dbReference type="InterPro" id="IPR005905">
    <property type="entry name" value="D_ala_D_ala"/>
</dbReference>
<dbReference type="STRING" id="688269.Theth_1771"/>
<dbReference type="RefSeq" id="WP_013933022.1">
    <property type="nucleotide sequence ID" value="NC_015707.1"/>
</dbReference>
<dbReference type="PANTHER" id="PTHR23132:SF23">
    <property type="entry name" value="D-ALANINE--D-ALANINE LIGASE B"/>
    <property type="match status" value="1"/>
</dbReference>
<organism evidence="19 20">
    <name type="scientific">Pseudothermotoga thermarum DSM 5069</name>
    <dbReference type="NCBI Taxonomy" id="688269"/>
    <lineage>
        <taxon>Bacteria</taxon>
        <taxon>Thermotogati</taxon>
        <taxon>Thermotogota</taxon>
        <taxon>Thermotogae</taxon>
        <taxon>Thermotogales</taxon>
        <taxon>Thermotogaceae</taxon>
        <taxon>Pseudothermotoga</taxon>
    </lineage>
</organism>
<evidence type="ECO:0000256" key="4">
    <source>
        <dbReference type="ARBA" id="ARBA00022490"/>
    </source>
</evidence>
<reference evidence="19 20" key="1">
    <citation type="submission" date="2010-11" db="EMBL/GenBank/DDBJ databases">
        <title>The complete genome of Thermotoga thermarum DSM 5069.</title>
        <authorList>
            <consortium name="US DOE Joint Genome Institute (JGI-PGF)"/>
            <person name="Lucas S."/>
            <person name="Copeland A."/>
            <person name="Lapidus A."/>
            <person name="Bruce D."/>
            <person name="Goodwin L."/>
            <person name="Pitluck S."/>
            <person name="Kyrpides N."/>
            <person name="Mavromatis K."/>
            <person name="Ivanova N."/>
            <person name="Zeytun A."/>
            <person name="Brettin T."/>
            <person name="Detter J.C."/>
            <person name="Tapia R."/>
            <person name="Han C."/>
            <person name="Land M."/>
            <person name="Hauser L."/>
            <person name="Markowitz V."/>
            <person name="Cheng J.-F."/>
            <person name="Hugenholtz P."/>
            <person name="Woyke T."/>
            <person name="Wu D."/>
            <person name="Spring S."/>
            <person name="Schroeder M."/>
            <person name="Brambilla E."/>
            <person name="Klenk H.-P."/>
            <person name="Eisen J.A."/>
        </authorList>
    </citation>
    <scope>NUCLEOTIDE SEQUENCE [LARGE SCALE GENOMIC DNA]</scope>
    <source>
        <strain evidence="19 20">DSM 5069</strain>
    </source>
</reference>
<keyword evidence="8 17" id="KW-0067">ATP-binding</keyword>
<keyword evidence="7 17" id="KW-0547">Nucleotide-binding</keyword>
<evidence type="ECO:0000256" key="1">
    <source>
        <dbReference type="ARBA" id="ARBA00001936"/>
    </source>
</evidence>
<accession>F7YVY5</accession>
<feature type="active site" evidence="15">
    <location>
        <position position="13"/>
    </location>
</feature>
<evidence type="ECO:0000256" key="10">
    <source>
        <dbReference type="ARBA" id="ARBA00022960"/>
    </source>
</evidence>
<dbReference type="AlphaFoldDB" id="F7YVY5"/>
<dbReference type="PANTHER" id="PTHR23132">
    <property type="entry name" value="D-ALANINE--D-ALANINE LIGASE"/>
    <property type="match status" value="1"/>
</dbReference>
<dbReference type="InterPro" id="IPR000291">
    <property type="entry name" value="D-Ala_lig_Van_CS"/>
</dbReference>
<dbReference type="Pfam" id="PF07478">
    <property type="entry name" value="Dala_Dala_lig_C"/>
    <property type="match status" value="1"/>
</dbReference>
<dbReference type="GO" id="GO:0005737">
    <property type="term" value="C:cytoplasm"/>
    <property type="evidence" value="ECO:0007669"/>
    <property type="project" value="UniProtKB-SubCell"/>
</dbReference>
<evidence type="ECO:0000313" key="19">
    <source>
        <dbReference type="EMBL" id="AEH51814.1"/>
    </source>
</evidence>
<dbReference type="GO" id="GO:0071555">
    <property type="term" value="P:cell wall organization"/>
    <property type="evidence" value="ECO:0007669"/>
    <property type="project" value="UniProtKB-KW"/>
</dbReference>
<comment type="catalytic activity">
    <reaction evidence="14">
        <text>2 D-alanine + ATP = D-alanyl-D-alanine + ADP + phosphate + H(+)</text>
        <dbReference type="Rhea" id="RHEA:11224"/>
        <dbReference type="ChEBI" id="CHEBI:15378"/>
        <dbReference type="ChEBI" id="CHEBI:30616"/>
        <dbReference type="ChEBI" id="CHEBI:43474"/>
        <dbReference type="ChEBI" id="CHEBI:57416"/>
        <dbReference type="ChEBI" id="CHEBI:57822"/>
        <dbReference type="ChEBI" id="CHEBI:456216"/>
        <dbReference type="EC" id="6.3.2.4"/>
    </reaction>
</comment>
<dbReference type="NCBIfam" id="NF011169">
    <property type="entry name" value="PRK14571.1"/>
    <property type="match status" value="1"/>
</dbReference>
<dbReference type="GO" id="GO:0008716">
    <property type="term" value="F:D-alanine-D-alanine ligase activity"/>
    <property type="evidence" value="ECO:0007669"/>
    <property type="project" value="UniProtKB-UniRule"/>
</dbReference>
<evidence type="ECO:0000256" key="6">
    <source>
        <dbReference type="ARBA" id="ARBA00022723"/>
    </source>
</evidence>
<evidence type="ECO:0000256" key="14">
    <source>
        <dbReference type="HAMAP-Rule" id="MF_00047"/>
    </source>
</evidence>
<evidence type="ECO:0000256" key="11">
    <source>
        <dbReference type="ARBA" id="ARBA00022984"/>
    </source>
</evidence>
<dbReference type="PIRSF" id="PIRSF039102">
    <property type="entry name" value="Ddl/VanB"/>
    <property type="match status" value="1"/>
</dbReference>
<evidence type="ECO:0000256" key="5">
    <source>
        <dbReference type="ARBA" id="ARBA00022598"/>
    </source>
</evidence>
<keyword evidence="20" id="KW-1185">Reference proteome</keyword>
<evidence type="ECO:0000256" key="2">
    <source>
        <dbReference type="ARBA" id="ARBA00004496"/>
    </source>
</evidence>
<dbReference type="Gene3D" id="3.40.50.20">
    <property type="match status" value="1"/>
</dbReference>
<dbReference type="PROSITE" id="PS00843">
    <property type="entry name" value="DALA_DALA_LIGASE_1"/>
    <property type="match status" value="1"/>
</dbReference>
<evidence type="ECO:0000256" key="15">
    <source>
        <dbReference type="PIRSR" id="PIRSR039102-1"/>
    </source>
</evidence>
<dbReference type="Gene3D" id="3.30.470.20">
    <property type="entry name" value="ATP-grasp fold, B domain"/>
    <property type="match status" value="1"/>
</dbReference>
<keyword evidence="13 14" id="KW-0961">Cell wall biogenesis/degradation</keyword>
<dbReference type="SUPFAM" id="SSF56059">
    <property type="entry name" value="Glutathione synthetase ATP-binding domain-like"/>
    <property type="match status" value="1"/>
</dbReference>
<keyword evidence="9 16" id="KW-0460">Magnesium</keyword>
<dbReference type="Pfam" id="PF01820">
    <property type="entry name" value="Dala_Dala_lig_N"/>
    <property type="match status" value="1"/>
</dbReference>
<keyword evidence="11 14" id="KW-0573">Peptidoglycan synthesis</keyword>
<dbReference type="OrthoDB" id="9813261at2"/>
<dbReference type="GO" id="GO:0008360">
    <property type="term" value="P:regulation of cell shape"/>
    <property type="evidence" value="ECO:0007669"/>
    <property type="project" value="UniProtKB-KW"/>
</dbReference>
<dbReference type="UniPathway" id="UPA00219"/>
<feature type="domain" description="ATP-grasp" evidence="18">
    <location>
        <begin position="99"/>
        <end position="293"/>
    </location>
</feature>
<dbReference type="HAMAP" id="MF_00047">
    <property type="entry name" value="Dala_Dala_lig"/>
    <property type="match status" value="1"/>
</dbReference>
<keyword evidence="4 14" id="KW-0963">Cytoplasm</keyword>
<comment type="pathway">
    <text evidence="14">Cell wall biogenesis; peptidoglycan biosynthesis.</text>
</comment>
<dbReference type="FunFam" id="3.30.470.20:FF:000008">
    <property type="entry name" value="D-alanine--D-alanine ligase"/>
    <property type="match status" value="1"/>
</dbReference>
<evidence type="ECO:0000256" key="12">
    <source>
        <dbReference type="ARBA" id="ARBA00023211"/>
    </source>
</evidence>
<dbReference type="Gene3D" id="3.30.1490.20">
    <property type="entry name" value="ATP-grasp fold, A domain"/>
    <property type="match status" value="1"/>
</dbReference>
<feature type="active site" evidence="15">
    <location>
        <position position="137"/>
    </location>
</feature>
<evidence type="ECO:0000256" key="17">
    <source>
        <dbReference type="PROSITE-ProRule" id="PRU00409"/>
    </source>
</evidence>
<proteinExistence type="inferred from homology"/>
<dbReference type="EMBL" id="CP002351">
    <property type="protein sequence ID" value="AEH51814.1"/>
    <property type="molecule type" value="Genomic_DNA"/>
</dbReference>
<dbReference type="eggNOG" id="COG1181">
    <property type="taxonomic scope" value="Bacteria"/>
</dbReference>
<feature type="binding site" evidence="16">
    <location>
        <position position="262"/>
    </location>
    <ligand>
        <name>Mg(2+)</name>
        <dbReference type="ChEBI" id="CHEBI:18420"/>
        <label>2</label>
    </ligand>
</feature>
<dbReference type="NCBIfam" id="NF002378">
    <property type="entry name" value="PRK01372.1"/>
    <property type="match status" value="1"/>
</dbReference>
<keyword evidence="6 16" id="KW-0479">Metal-binding</keyword>
<comment type="subcellular location">
    <subcellularLocation>
        <location evidence="2 14">Cytoplasm</location>
    </subcellularLocation>
</comment>
<dbReference type="InterPro" id="IPR011761">
    <property type="entry name" value="ATP-grasp"/>
</dbReference>
<dbReference type="PATRIC" id="fig|688269.3.peg.1826"/>
<evidence type="ECO:0000256" key="3">
    <source>
        <dbReference type="ARBA" id="ARBA00010871"/>
    </source>
</evidence>
<evidence type="ECO:0000256" key="16">
    <source>
        <dbReference type="PIRSR" id="PIRSR039102-3"/>
    </source>
</evidence>